<dbReference type="PANTHER" id="PTHR34374">
    <property type="entry name" value="LARGE RIBOSOMAL RNA SUBUNIT ACCUMULATION PROTEIN YCED HOMOLOG 1, CHLOROPLASTIC"/>
    <property type="match status" value="1"/>
</dbReference>
<reference evidence="1" key="1">
    <citation type="submission" date="2020-12" db="EMBL/GenBank/DDBJ databases">
        <authorList>
            <person name="Huq M.A."/>
        </authorList>
    </citation>
    <scope>NUCLEOTIDE SEQUENCE</scope>
    <source>
        <strain evidence="1">MAHUQ-46</strain>
    </source>
</reference>
<comment type="caution">
    <text evidence="1">The sequence shown here is derived from an EMBL/GenBank/DDBJ whole genome shotgun (WGS) entry which is preliminary data.</text>
</comment>
<dbReference type="Pfam" id="PF02620">
    <property type="entry name" value="YceD"/>
    <property type="match status" value="1"/>
</dbReference>
<gene>
    <name evidence="1" type="ORF">JFN88_19210</name>
</gene>
<evidence type="ECO:0000313" key="1">
    <source>
        <dbReference type="EMBL" id="MBJ6363336.1"/>
    </source>
</evidence>
<proteinExistence type="predicted"/>
<dbReference type="Proteomes" id="UP000640274">
    <property type="component" value="Unassembled WGS sequence"/>
</dbReference>
<dbReference type="InterPro" id="IPR003772">
    <property type="entry name" value="YceD"/>
</dbReference>
<organism evidence="1 2">
    <name type="scientific">Paenibacillus roseus</name>
    <dbReference type="NCBI Taxonomy" id="2798579"/>
    <lineage>
        <taxon>Bacteria</taxon>
        <taxon>Bacillati</taxon>
        <taxon>Bacillota</taxon>
        <taxon>Bacilli</taxon>
        <taxon>Bacillales</taxon>
        <taxon>Paenibacillaceae</taxon>
        <taxon>Paenibacillus</taxon>
    </lineage>
</organism>
<name>A0A934J9Y1_9BACL</name>
<dbReference type="EMBL" id="JAELUP010000103">
    <property type="protein sequence ID" value="MBJ6363336.1"/>
    <property type="molecule type" value="Genomic_DNA"/>
</dbReference>
<sequence length="169" mass="19183">MLLKMQDVLTKGIKVPFHTSMNVDELLRNNKDVRGASPVTVELSSHAEDKVVVVEGKLELDVELSCSRCLEPTREHLSIPFYEKFQTSATYEERPENEDIIPVEEDKLNLTPYVEESVLLYMPFVPLCKEDCQGLCPQCGSNRNEKECGCSNEAIDPRFAALKDLFKDQ</sequence>
<dbReference type="PANTHER" id="PTHR34374:SF1">
    <property type="entry name" value="LARGE RIBOSOMAL RNA SUBUNIT ACCUMULATION PROTEIN YCED HOMOLOG 1, CHLOROPLASTIC"/>
    <property type="match status" value="1"/>
</dbReference>
<protein>
    <submittedName>
        <fullName evidence="1">DUF177 domain-containing protein</fullName>
    </submittedName>
</protein>
<dbReference type="AlphaFoldDB" id="A0A934J9Y1"/>
<keyword evidence="2" id="KW-1185">Reference proteome</keyword>
<dbReference type="RefSeq" id="WP_199020888.1">
    <property type="nucleotide sequence ID" value="NZ_JAELUP010000103.1"/>
</dbReference>
<accession>A0A934J9Y1</accession>
<evidence type="ECO:0000313" key="2">
    <source>
        <dbReference type="Proteomes" id="UP000640274"/>
    </source>
</evidence>